<gene>
    <name evidence="1" type="ORF">L484_020613</name>
</gene>
<name>W9SXH1_9ROSA</name>
<keyword evidence="2" id="KW-1185">Reference proteome</keyword>
<accession>W9SXH1</accession>
<dbReference type="EMBL" id="KE346271">
    <property type="protein sequence ID" value="EXC31788.1"/>
    <property type="molecule type" value="Genomic_DNA"/>
</dbReference>
<dbReference type="Proteomes" id="UP000030645">
    <property type="component" value="Unassembled WGS sequence"/>
</dbReference>
<sequence length="183" mass="20314">MADAALSFAIERLGINVVEAKFLYGVKGQVEDAQAKTTKSFCYFDKTHEGVYGSPPFPRHIFFQHLSYFRLLSLAQPPRPSTPPCPPLPLSSIFAATSPAATFAATALTISPFDLWNTTTSSTVVLLRPHRVRQIRQAPLLGLHHPDLQKPILAQTRHSPFAQLLTQSPSQIRPPIAHLHLRF</sequence>
<dbReference type="AlphaFoldDB" id="W9SXH1"/>
<organism evidence="1 2">
    <name type="scientific">Morus notabilis</name>
    <dbReference type="NCBI Taxonomy" id="981085"/>
    <lineage>
        <taxon>Eukaryota</taxon>
        <taxon>Viridiplantae</taxon>
        <taxon>Streptophyta</taxon>
        <taxon>Embryophyta</taxon>
        <taxon>Tracheophyta</taxon>
        <taxon>Spermatophyta</taxon>
        <taxon>Magnoliopsida</taxon>
        <taxon>eudicotyledons</taxon>
        <taxon>Gunneridae</taxon>
        <taxon>Pentapetalae</taxon>
        <taxon>rosids</taxon>
        <taxon>fabids</taxon>
        <taxon>Rosales</taxon>
        <taxon>Moraceae</taxon>
        <taxon>Moreae</taxon>
        <taxon>Morus</taxon>
    </lineage>
</organism>
<evidence type="ECO:0000313" key="2">
    <source>
        <dbReference type="Proteomes" id="UP000030645"/>
    </source>
</evidence>
<reference evidence="2" key="1">
    <citation type="submission" date="2013-01" db="EMBL/GenBank/DDBJ databases">
        <title>Draft Genome Sequence of a Mulberry Tree, Morus notabilis C.K. Schneid.</title>
        <authorList>
            <person name="He N."/>
            <person name="Zhao S."/>
        </authorList>
    </citation>
    <scope>NUCLEOTIDE SEQUENCE</scope>
</reference>
<evidence type="ECO:0000313" key="1">
    <source>
        <dbReference type="EMBL" id="EXC31788.1"/>
    </source>
</evidence>
<protein>
    <submittedName>
        <fullName evidence="1">Uncharacterized protein</fullName>
    </submittedName>
</protein>
<proteinExistence type="predicted"/>